<evidence type="ECO:0000256" key="1">
    <source>
        <dbReference type="SAM" id="MobiDB-lite"/>
    </source>
</evidence>
<feature type="region of interest" description="Disordered" evidence="1">
    <location>
        <begin position="48"/>
        <end position="67"/>
    </location>
</feature>
<feature type="signal peptide" evidence="2">
    <location>
        <begin position="1"/>
        <end position="18"/>
    </location>
</feature>
<reference evidence="4" key="2">
    <citation type="submission" date="2015-01" db="EMBL/GenBank/DDBJ databases">
        <title>Evolutionary Origins and Diversification of the Mycorrhizal Mutualists.</title>
        <authorList>
            <consortium name="DOE Joint Genome Institute"/>
            <consortium name="Mycorrhizal Genomics Consortium"/>
            <person name="Kohler A."/>
            <person name="Kuo A."/>
            <person name="Nagy L.G."/>
            <person name="Floudas D."/>
            <person name="Copeland A."/>
            <person name="Barry K.W."/>
            <person name="Cichocki N."/>
            <person name="Veneault-Fourrey C."/>
            <person name="LaButti K."/>
            <person name="Lindquist E.A."/>
            <person name="Lipzen A."/>
            <person name="Lundell T."/>
            <person name="Morin E."/>
            <person name="Murat C."/>
            <person name="Riley R."/>
            <person name="Ohm R."/>
            <person name="Sun H."/>
            <person name="Tunlid A."/>
            <person name="Henrissat B."/>
            <person name="Grigoriev I.V."/>
            <person name="Hibbett D.S."/>
            <person name="Martin F."/>
        </authorList>
    </citation>
    <scope>NUCLEOTIDE SEQUENCE [LARGE SCALE GENOMIC DNA]</scope>
    <source>
        <strain evidence="4">LaAM-08-1</strain>
    </source>
</reference>
<evidence type="ECO:0000256" key="2">
    <source>
        <dbReference type="SAM" id="SignalP"/>
    </source>
</evidence>
<keyword evidence="4" id="KW-1185">Reference proteome</keyword>
<name>A0A0C9XJW9_9AGAR</name>
<dbReference type="Proteomes" id="UP000054477">
    <property type="component" value="Unassembled WGS sequence"/>
</dbReference>
<gene>
    <name evidence="3" type="ORF">K443DRAFT_678081</name>
</gene>
<dbReference type="EMBL" id="KN838601">
    <property type="protein sequence ID" value="KIK01799.1"/>
    <property type="molecule type" value="Genomic_DNA"/>
</dbReference>
<proteinExistence type="predicted"/>
<protein>
    <recommendedName>
        <fullName evidence="5">Secreted protein</fullName>
    </recommendedName>
</protein>
<evidence type="ECO:0008006" key="5">
    <source>
        <dbReference type="Google" id="ProtNLM"/>
    </source>
</evidence>
<sequence length="67" mass="7530">MCFKIVWLSGSLLALCRTSIVPRCSSPAQISQHMNRTTVVWFDRGSRTTAIPSPKNRATQMHPNVIM</sequence>
<reference evidence="3 4" key="1">
    <citation type="submission" date="2014-04" db="EMBL/GenBank/DDBJ databases">
        <authorList>
            <consortium name="DOE Joint Genome Institute"/>
            <person name="Kuo A."/>
            <person name="Kohler A."/>
            <person name="Nagy L.G."/>
            <person name="Floudas D."/>
            <person name="Copeland A."/>
            <person name="Barry K.W."/>
            <person name="Cichocki N."/>
            <person name="Veneault-Fourrey C."/>
            <person name="LaButti K."/>
            <person name="Lindquist E.A."/>
            <person name="Lipzen A."/>
            <person name="Lundell T."/>
            <person name="Morin E."/>
            <person name="Murat C."/>
            <person name="Sun H."/>
            <person name="Tunlid A."/>
            <person name="Henrissat B."/>
            <person name="Grigoriev I.V."/>
            <person name="Hibbett D.S."/>
            <person name="Martin F."/>
            <person name="Nordberg H.P."/>
            <person name="Cantor M.N."/>
            <person name="Hua S.X."/>
        </authorList>
    </citation>
    <scope>NUCLEOTIDE SEQUENCE [LARGE SCALE GENOMIC DNA]</scope>
    <source>
        <strain evidence="3 4">LaAM-08-1</strain>
    </source>
</reference>
<keyword evidence="2" id="KW-0732">Signal</keyword>
<evidence type="ECO:0000313" key="4">
    <source>
        <dbReference type="Proteomes" id="UP000054477"/>
    </source>
</evidence>
<dbReference type="HOGENOM" id="CLU_2812804_0_0_1"/>
<evidence type="ECO:0000313" key="3">
    <source>
        <dbReference type="EMBL" id="KIK01799.1"/>
    </source>
</evidence>
<accession>A0A0C9XJW9</accession>
<feature type="chain" id="PRO_5002205844" description="Secreted protein" evidence="2">
    <location>
        <begin position="19"/>
        <end position="67"/>
    </location>
</feature>
<dbReference type="AlphaFoldDB" id="A0A0C9XJW9"/>
<organism evidence="3 4">
    <name type="scientific">Laccaria amethystina LaAM-08-1</name>
    <dbReference type="NCBI Taxonomy" id="1095629"/>
    <lineage>
        <taxon>Eukaryota</taxon>
        <taxon>Fungi</taxon>
        <taxon>Dikarya</taxon>
        <taxon>Basidiomycota</taxon>
        <taxon>Agaricomycotina</taxon>
        <taxon>Agaricomycetes</taxon>
        <taxon>Agaricomycetidae</taxon>
        <taxon>Agaricales</taxon>
        <taxon>Agaricineae</taxon>
        <taxon>Hydnangiaceae</taxon>
        <taxon>Laccaria</taxon>
    </lineage>
</organism>